<dbReference type="Proteomes" id="UP000054477">
    <property type="component" value="Unassembled WGS sequence"/>
</dbReference>
<proteinExistence type="predicted"/>
<sequence length="160" mass="17086">MGLRISVRQRIRIGRGIFDSSDPNAATIRVLNDTSSPITLVLYTPGQVFTLESKEIGAGTAGDIIVLKAIYDVEVAYANEKKVIRNVQASENISTTASAILSGDYEDDVPISKKVKLIGKTSLVKDYLSGESLEAAVQAFGVAPDDLLEDALEKNSAVEA</sequence>
<protein>
    <submittedName>
        <fullName evidence="1">Uncharacterized protein</fullName>
    </submittedName>
</protein>
<keyword evidence="2" id="KW-1185">Reference proteome</keyword>
<evidence type="ECO:0000313" key="2">
    <source>
        <dbReference type="Proteomes" id="UP000054477"/>
    </source>
</evidence>
<dbReference type="EMBL" id="KN838737">
    <property type="protein sequence ID" value="KIJ95953.1"/>
    <property type="molecule type" value="Genomic_DNA"/>
</dbReference>
<name>A0A0C9X3Z7_9AGAR</name>
<reference evidence="2" key="2">
    <citation type="submission" date="2015-01" db="EMBL/GenBank/DDBJ databases">
        <title>Evolutionary Origins and Diversification of the Mycorrhizal Mutualists.</title>
        <authorList>
            <consortium name="DOE Joint Genome Institute"/>
            <consortium name="Mycorrhizal Genomics Consortium"/>
            <person name="Kohler A."/>
            <person name="Kuo A."/>
            <person name="Nagy L.G."/>
            <person name="Floudas D."/>
            <person name="Copeland A."/>
            <person name="Barry K.W."/>
            <person name="Cichocki N."/>
            <person name="Veneault-Fourrey C."/>
            <person name="LaButti K."/>
            <person name="Lindquist E.A."/>
            <person name="Lipzen A."/>
            <person name="Lundell T."/>
            <person name="Morin E."/>
            <person name="Murat C."/>
            <person name="Riley R."/>
            <person name="Ohm R."/>
            <person name="Sun H."/>
            <person name="Tunlid A."/>
            <person name="Henrissat B."/>
            <person name="Grigoriev I.V."/>
            <person name="Hibbett D.S."/>
            <person name="Martin F."/>
        </authorList>
    </citation>
    <scope>NUCLEOTIDE SEQUENCE [LARGE SCALE GENOMIC DNA]</scope>
    <source>
        <strain evidence="2">LaAM-08-1</strain>
    </source>
</reference>
<dbReference type="HOGENOM" id="CLU_1652422_0_0_1"/>
<accession>A0A0C9X3Z7</accession>
<evidence type="ECO:0000313" key="1">
    <source>
        <dbReference type="EMBL" id="KIJ95953.1"/>
    </source>
</evidence>
<dbReference type="OrthoDB" id="3290010at2759"/>
<organism evidence="1 2">
    <name type="scientific">Laccaria amethystina LaAM-08-1</name>
    <dbReference type="NCBI Taxonomy" id="1095629"/>
    <lineage>
        <taxon>Eukaryota</taxon>
        <taxon>Fungi</taxon>
        <taxon>Dikarya</taxon>
        <taxon>Basidiomycota</taxon>
        <taxon>Agaricomycotina</taxon>
        <taxon>Agaricomycetes</taxon>
        <taxon>Agaricomycetidae</taxon>
        <taxon>Agaricales</taxon>
        <taxon>Agaricineae</taxon>
        <taxon>Hydnangiaceae</taxon>
        <taxon>Laccaria</taxon>
    </lineage>
</organism>
<gene>
    <name evidence="1" type="ORF">K443DRAFT_124640</name>
</gene>
<dbReference type="AlphaFoldDB" id="A0A0C9X3Z7"/>
<reference evidence="1 2" key="1">
    <citation type="submission" date="2014-04" db="EMBL/GenBank/DDBJ databases">
        <authorList>
            <consortium name="DOE Joint Genome Institute"/>
            <person name="Kuo A."/>
            <person name="Kohler A."/>
            <person name="Nagy L.G."/>
            <person name="Floudas D."/>
            <person name="Copeland A."/>
            <person name="Barry K.W."/>
            <person name="Cichocki N."/>
            <person name="Veneault-Fourrey C."/>
            <person name="LaButti K."/>
            <person name="Lindquist E.A."/>
            <person name="Lipzen A."/>
            <person name="Lundell T."/>
            <person name="Morin E."/>
            <person name="Murat C."/>
            <person name="Sun H."/>
            <person name="Tunlid A."/>
            <person name="Henrissat B."/>
            <person name="Grigoriev I.V."/>
            <person name="Hibbett D.S."/>
            <person name="Martin F."/>
            <person name="Nordberg H.P."/>
            <person name="Cantor M.N."/>
            <person name="Hua S.X."/>
        </authorList>
    </citation>
    <scope>NUCLEOTIDE SEQUENCE [LARGE SCALE GENOMIC DNA]</scope>
    <source>
        <strain evidence="1 2">LaAM-08-1</strain>
    </source>
</reference>